<dbReference type="RefSeq" id="WP_077023849.1">
    <property type="nucleotide sequence ID" value="NZ_CP017641.1"/>
</dbReference>
<name>A0A1P8WDT6_9PLAN</name>
<organism evidence="3 4">
    <name type="scientific">Fuerstiella marisgermanici</name>
    <dbReference type="NCBI Taxonomy" id="1891926"/>
    <lineage>
        <taxon>Bacteria</taxon>
        <taxon>Pseudomonadati</taxon>
        <taxon>Planctomycetota</taxon>
        <taxon>Planctomycetia</taxon>
        <taxon>Planctomycetales</taxon>
        <taxon>Planctomycetaceae</taxon>
        <taxon>Fuerstiella</taxon>
    </lineage>
</organism>
<protein>
    <recommendedName>
        <fullName evidence="2">Protein-glutamine gamma-glutamyltransferase-like C-terminal domain-containing protein</fullName>
    </recommendedName>
</protein>
<feature type="transmembrane region" description="Helical" evidence="1">
    <location>
        <begin position="140"/>
        <end position="161"/>
    </location>
</feature>
<accession>A0A1P8WDT6</accession>
<proteinExistence type="predicted"/>
<keyword evidence="1" id="KW-0812">Transmembrane</keyword>
<reference evidence="3 4" key="1">
    <citation type="journal article" date="2016" name="Front. Microbiol.">
        <title>Fuerstia marisgermanicae gen. nov., sp. nov., an Unusual Member of the Phylum Planctomycetes from the German Wadden Sea.</title>
        <authorList>
            <person name="Kohn T."/>
            <person name="Heuer A."/>
            <person name="Jogler M."/>
            <person name="Vollmers J."/>
            <person name="Boedeker C."/>
            <person name="Bunk B."/>
            <person name="Rast P."/>
            <person name="Borchert D."/>
            <person name="Glockner I."/>
            <person name="Freese H.M."/>
            <person name="Klenk H.P."/>
            <person name="Overmann J."/>
            <person name="Kaster A.K."/>
            <person name="Rohde M."/>
            <person name="Wiegand S."/>
            <person name="Jogler C."/>
        </authorList>
    </citation>
    <scope>NUCLEOTIDE SEQUENCE [LARGE SCALE GENOMIC DNA]</scope>
    <source>
        <strain evidence="3 4">NH11</strain>
    </source>
</reference>
<keyword evidence="1" id="KW-1133">Transmembrane helix</keyword>
<dbReference type="STRING" id="1891926.Fuma_01800"/>
<keyword evidence="1" id="KW-0472">Membrane</keyword>
<evidence type="ECO:0000313" key="3">
    <source>
        <dbReference type="EMBL" id="APZ92191.1"/>
    </source>
</evidence>
<dbReference type="InterPro" id="IPR025403">
    <property type="entry name" value="TgpA-like_C"/>
</dbReference>
<dbReference type="AlphaFoldDB" id="A0A1P8WDT6"/>
<evidence type="ECO:0000256" key="1">
    <source>
        <dbReference type="SAM" id="Phobius"/>
    </source>
</evidence>
<keyword evidence="4" id="KW-1185">Reference proteome</keyword>
<evidence type="ECO:0000259" key="2">
    <source>
        <dbReference type="Pfam" id="PF13559"/>
    </source>
</evidence>
<dbReference type="Pfam" id="PF13559">
    <property type="entry name" value="DUF4129"/>
    <property type="match status" value="1"/>
</dbReference>
<dbReference type="KEGG" id="fmr:Fuma_01800"/>
<dbReference type="OrthoDB" id="208324at2"/>
<dbReference type="EMBL" id="CP017641">
    <property type="protein sequence ID" value="APZ92191.1"/>
    <property type="molecule type" value="Genomic_DNA"/>
</dbReference>
<gene>
    <name evidence="3" type="ORF">Fuma_01800</name>
</gene>
<feature type="domain" description="Protein-glutamine gamma-glutamyltransferase-like C-terminal" evidence="2">
    <location>
        <begin position="224"/>
        <end position="284"/>
    </location>
</feature>
<sequence>MSCGYRISIGQSPCRKLSAESSLAKAILLAIVCCTCAPQSSADEGSLPSAEIRRVASEVMQQQDFRAVRRRVLENLPNDETSGGDGFLADTIGSVSSAIGDFFRWVFGGLFQPRNTIPQAQPPPVQTSGSGGFSMDIGRLLLFIGLGVLVAVAIWIIASVLKSRDGRRTPNSNGLFDETGAISNLAVPPGELAVSTYESRAIQFAQEGDFRLAVRELLIGSMSWIERAGLIRFRKGLTNRDYIRAVWRQDERRLAYAETALQFERIYFGRRTATRETFDECLHHFQGSFREEEATTAAV</sequence>
<evidence type="ECO:0000313" key="4">
    <source>
        <dbReference type="Proteomes" id="UP000187735"/>
    </source>
</evidence>
<dbReference type="Proteomes" id="UP000187735">
    <property type="component" value="Chromosome"/>
</dbReference>